<evidence type="ECO:0000256" key="1">
    <source>
        <dbReference type="SAM" id="MobiDB-lite"/>
    </source>
</evidence>
<evidence type="ECO:0000313" key="3">
    <source>
        <dbReference type="Proteomes" id="UP001524478"/>
    </source>
</evidence>
<organism evidence="2 3">
    <name type="scientific">Tissierella carlieri</name>
    <dbReference type="NCBI Taxonomy" id="689904"/>
    <lineage>
        <taxon>Bacteria</taxon>
        <taxon>Bacillati</taxon>
        <taxon>Bacillota</taxon>
        <taxon>Tissierellia</taxon>
        <taxon>Tissierellales</taxon>
        <taxon>Tissierellaceae</taxon>
        <taxon>Tissierella</taxon>
    </lineage>
</organism>
<proteinExistence type="predicted"/>
<feature type="compositionally biased region" description="Acidic residues" evidence="1">
    <location>
        <begin position="317"/>
        <end position="338"/>
    </location>
</feature>
<accession>A0ABT1S7D9</accession>
<dbReference type="PANTHER" id="PTHR36847">
    <property type="entry name" value="AMIDOLIGASE ENZYME"/>
    <property type="match status" value="1"/>
</dbReference>
<sequence length="346" mass="39961">MDLREQKFGVEVEMTGITRKRAAQVIGEYLNGGVNSEGGGYGNYIVTDNQNRKWQLVFDGSITCQKKVGSGKQIAGREYSVELVSPICFYEDIEDIQEMIRELRRAGAFCNKSCGIHIHINAAPFEAYQLRNLVNIIAAKEDMVYKALKVDSERERRYCKKIDESFLEELNKKKPKTISGLQNLWYKGRDGSHQHYHDSRYHCLNLHSVFQKGTIEFRAFNGSLHAGKLKAYLQFCMAVTAQAYNQRSASPKKTVSENEKYTFRVWLLRLGMIGDEFKTARKHLLDHLEGNIAWKSPDQAEAQKERLRKKKEQEFLSQEEEMEIENNNMEIDEQEEDSPAFTMSMN</sequence>
<dbReference type="Pfam" id="PF12224">
    <property type="entry name" value="Amidoligase_2"/>
    <property type="match status" value="1"/>
</dbReference>
<protein>
    <submittedName>
        <fullName evidence="2">Amidoligase family protein</fullName>
    </submittedName>
</protein>
<dbReference type="InterPro" id="IPR022025">
    <property type="entry name" value="Amidoligase_2"/>
</dbReference>
<gene>
    <name evidence="2" type="ORF">NE686_04130</name>
</gene>
<name>A0ABT1S7D9_9FIRM</name>
<dbReference type="RefSeq" id="WP_256310547.1">
    <property type="nucleotide sequence ID" value="NZ_JANGAC010000002.1"/>
</dbReference>
<keyword evidence="3" id="KW-1185">Reference proteome</keyword>
<dbReference type="PANTHER" id="PTHR36847:SF1">
    <property type="entry name" value="AMIDOLIGASE ENZYME"/>
    <property type="match status" value="1"/>
</dbReference>
<feature type="region of interest" description="Disordered" evidence="1">
    <location>
        <begin position="306"/>
        <end position="346"/>
    </location>
</feature>
<dbReference type="Proteomes" id="UP001524478">
    <property type="component" value="Unassembled WGS sequence"/>
</dbReference>
<dbReference type="EMBL" id="JANGAC010000002">
    <property type="protein sequence ID" value="MCQ4922260.1"/>
    <property type="molecule type" value="Genomic_DNA"/>
</dbReference>
<comment type="caution">
    <text evidence="2">The sequence shown here is derived from an EMBL/GenBank/DDBJ whole genome shotgun (WGS) entry which is preliminary data.</text>
</comment>
<evidence type="ECO:0000313" key="2">
    <source>
        <dbReference type="EMBL" id="MCQ4922260.1"/>
    </source>
</evidence>
<reference evidence="2 3" key="1">
    <citation type="submission" date="2022-06" db="EMBL/GenBank/DDBJ databases">
        <title>Isolation of gut microbiota from human fecal samples.</title>
        <authorList>
            <person name="Pamer E.G."/>
            <person name="Barat B."/>
            <person name="Waligurski E."/>
            <person name="Medina S."/>
            <person name="Paddock L."/>
            <person name="Mostad J."/>
        </authorList>
    </citation>
    <scope>NUCLEOTIDE SEQUENCE [LARGE SCALE GENOMIC DNA]</scope>
    <source>
        <strain evidence="2 3">DFI.7.95</strain>
    </source>
</reference>